<proteinExistence type="predicted"/>
<reference evidence="1" key="1">
    <citation type="submission" date="2020-07" db="EMBL/GenBank/DDBJ databases">
        <authorList>
            <person name="Lin J."/>
        </authorList>
    </citation>
    <scope>NUCLEOTIDE SEQUENCE</scope>
</reference>
<sequence length="166" mass="18559">MLFYVVDHACLPLCSFAQACEGRSLQVGTSELAFVTSCSPVRESAQKWIADSVVYAETAREMWIDLEECFPQVEAAALHACNVVKTNQRESNRFKEEDVIIARNWATTGQDVMNSLDIHQTGQIEDQDLTKKKLIGVGEMRDGVYYFKQSAIPIASLVIQPNNNLV</sequence>
<protein>
    <submittedName>
        <fullName evidence="1">Uncharacterized protein</fullName>
    </submittedName>
</protein>
<gene>
    <name evidence="1" type="ORF">CB5_LOCUS329</name>
</gene>
<accession>A0A6V7NF16</accession>
<organism evidence="1">
    <name type="scientific">Ananas comosus var. bracteatus</name>
    <name type="common">red pineapple</name>
    <dbReference type="NCBI Taxonomy" id="296719"/>
    <lineage>
        <taxon>Eukaryota</taxon>
        <taxon>Viridiplantae</taxon>
        <taxon>Streptophyta</taxon>
        <taxon>Embryophyta</taxon>
        <taxon>Tracheophyta</taxon>
        <taxon>Spermatophyta</taxon>
        <taxon>Magnoliopsida</taxon>
        <taxon>Liliopsida</taxon>
        <taxon>Poales</taxon>
        <taxon>Bromeliaceae</taxon>
        <taxon>Bromelioideae</taxon>
        <taxon>Ananas</taxon>
    </lineage>
</organism>
<dbReference type="EMBL" id="LR862129">
    <property type="protein sequence ID" value="CAD1817118.1"/>
    <property type="molecule type" value="Genomic_DNA"/>
</dbReference>
<name>A0A6V7NF16_ANACO</name>
<dbReference type="AlphaFoldDB" id="A0A6V7NF16"/>
<evidence type="ECO:0000313" key="1">
    <source>
        <dbReference type="EMBL" id="CAD1817118.1"/>
    </source>
</evidence>